<dbReference type="Pfam" id="PF02338">
    <property type="entry name" value="OTU"/>
    <property type="match status" value="1"/>
</dbReference>
<dbReference type="PANTHER" id="PTHR13312">
    <property type="entry name" value="HIV-INDUCED PROTEIN-7-LIKE PROTEASE"/>
    <property type="match status" value="1"/>
</dbReference>
<evidence type="ECO:0000259" key="7">
    <source>
        <dbReference type="PROSITE" id="PS50802"/>
    </source>
</evidence>
<dbReference type="GO" id="GO:0004843">
    <property type="term" value="F:cysteine-type deubiquitinase activity"/>
    <property type="evidence" value="ECO:0007669"/>
    <property type="project" value="UniProtKB-UniRule"/>
</dbReference>
<dbReference type="GO" id="GO:0036503">
    <property type="term" value="P:ERAD pathway"/>
    <property type="evidence" value="ECO:0007669"/>
    <property type="project" value="TreeGrafter"/>
</dbReference>
<comment type="catalytic activity">
    <reaction evidence="1 6">
        <text>Thiol-dependent hydrolysis of ester, thioester, amide, peptide and isopeptide bonds formed by the C-terminal Gly of ubiquitin (a 76-residue protein attached to proteins as an intracellular targeting signal).</text>
        <dbReference type="EC" id="3.4.19.12"/>
    </reaction>
</comment>
<dbReference type="PROSITE" id="PS00028">
    <property type="entry name" value="ZINC_FINGER_C2H2_1"/>
    <property type="match status" value="1"/>
</dbReference>
<evidence type="ECO:0000256" key="6">
    <source>
        <dbReference type="RuleBase" id="RU367104"/>
    </source>
</evidence>
<dbReference type="GO" id="GO:0008270">
    <property type="term" value="F:zinc ion binding"/>
    <property type="evidence" value="ECO:0007669"/>
    <property type="project" value="UniProtKB-KW"/>
</dbReference>
<dbReference type="Proteomes" id="UP000887013">
    <property type="component" value="Unassembled WGS sequence"/>
</dbReference>
<reference evidence="8" key="1">
    <citation type="submission" date="2020-08" db="EMBL/GenBank/DDBJ databases">
        <title>Multicomponent nature underlies the extraordinary mechanical properties of spider dragline silk.</title>
        <authorList>
            <person name="Kono N."/>
            <person name="Nakamura H."/>
            <person name="Mori M."/>
            <person name="Yoshida Y."/>
            <person name="Ohtoshi R."/>
            <person name="Malay A.D."/>
            <person name="Moran D.A.P."/>
            <person name="Tomita M."/>
            <person name="Numata K."/>
            <person name="Arakawa K."/>
        </authorList>
    </citation>
    <scope>NUCLEOTIDE SEQUENCE</scope>
</reference>
<dbReference type="SUPFAM" id="SSF54236">
    <property type="entry name" value="Ubiquitin-like"/>
    <property type="match status" value="1"/>
</dbReference>
<dbReference type="InterPro" id="IPR048857">
    <property type="entry name" value="OTU1_Ubl"/>
</dbReference>
<comment type="function">
    <text evidence="6">Hydrolase that can remove conjugated ubiquitin from proteins and may therefore play an important regulatory role at the level of protein turnover by preventing degradation.</text>
</comment>
<keyword evidence="4 6" id="KW-0378">Hydrolase</keyword>
<dbReference type="OrthoDB" id="65596at2759"/>
<dbReference type="GO" id="GO:0030968">
    <property type="term" value="P:endoplasmic reticulum unfolded protein response"/>
    <property type="evidence" value="ECO:0007669"/>
    <property type="project" value="TreeGrafter"/>
</dbReference>
<sequence>MAYILKCKSKAGTFTLTELSFDSTVEDLKVILSKLIGVKQNAIKILVGSPPKPLETENDNSKLIHSNIYSGETIFIEIKKDEPEEAAQGAHGKDIGAALLPEEENIEDVRMNPAPIMLRHVVPANNSCLFTSIKYCLTGGSGNNDSKEYRKIVANVIKNNPVKYNEGFLEKPNKAYSAWIRDPNNWGGAIELSILSEHFEIEIVVIDILNLTVHRFGETDDYPERIFLIYNGFHYDPLVLKHETSIQTIFATADQESMNMAVDFAREAESKHETFNEYDFSLTCRSCKSKINGPEEALEHKRLTGHDKFDPI</sequence>
<gene>
    <name evidence="8" type="primary">yod1</name>
    <name evidence="8" type="ORF">NPIL_343741</name>
</gene>
<dbReference type="InterPro" id="IPR029071">
    <property type="entry name" value="Ubiquitin-like_domsf"/>
</dbReference>
<accession>A0A8X6Q839</accession>
<dbReference type="GO" id="GO:0016579">
    <property type="term" value="P:protein deubiquitination"/>
    <property type="evidence" value="ECO:0007669"/>
    <property type="project" value="TreeGrafter"/>
</dbReference>
<evidence type="ECO:0000256" key="3">
    <source>
        <dbReference type="ARBA" id="ARBA00022786"/>
    </source>
</evidence>
<dbReference type="Gene3D" id="3.90.70.80">
    <property type="match status" value="1"/>
</dbReference>
<evidence type="ECO:0000256" key="1">
    <source>
        <dbReference type="ARBA" id="ARBA00000707"/>
    </source>
</evidence>
<keyword evidence="2" id="KW-0645">Protease</keyword>
<dbReference type="GO" id="GO:0005634">
    <property type="term" value="C:nucleus"/>
    <property type="evidence" value="ECO:0007669"/>
    <property type="project" value="TreeGrafter"/>
</dbReference>
<evidence type="ECO:0000313" key="8">
    <source>
        <dbReference type="EMBL" id="GFU11160.1"/>
    </source>
</evidence>
<evidence type="ECO:0000313" key="9">
    <source>
        <dbReference type="Proteomes" id="UP000887013"/>
    </source>
</evidence>
<dbReference type="InterPro" id="IPR038765">
    <property type="entry name" value="Papain-like_cys_pep_sf"/>
</dbReference>
<dbReference type="EMBL" id="BMAW01078481">
    <property type="protein sequence ID" value="GFU11160.1"/>
    <property type="molecule type" value="Genomic_DNA"/>
</dbReference>
<dbReference type="CDD" id="cd22745">
    <property type="entry name" value="OTU_OTU1"/>
    <property type="match status" value="1"/>
</dbReference>
<proteinExistence type="predicted"/>
<keyword evidence="6" id="KW-0963">Cytoplasm</keyword>
<comment type="subcellular location">
    <subcellularLocation>
        <location evidence="6">Cytoplasm</location>
    </subcellularLocation>
</comment>
<organism evidence="8 9">
    <name type="scientific">Nephila pilipes</name>
    <name type="common">Giant wood spider</name>
    <name type="synonym">Nephila maculata</name>
    <dbReference type="NCBI Taxonomy" id="299642"/>
    <lineage>
        <taxon>Eukaryota</taxon>
        <taxon>Metazoa</taxon>
        <taxon>Ecdysozoa</taxon>
        <taxon>Arthropoda</taxon>
        <taxon>Chelicerata</taxon>
        <taxon>Arachnida</taxon>
        <taxon>Araneae</taxon>
        <taxon>Araneomorphae</taxon>
        <taxon>Entelegynae</taxon>
        <taxon>Araneoidea</taxon>
        <taxon>Nephilidae</taxon>
        <taxon>Nephila</taxon>
    </lineage>
</organism>
<comment type="caution">
    <text evidence="8">The sequence shown here is derived from an EMBL/GenBank/DDBJ whole genome shotgun (WGS) entry which is preliminary data.</text>
</comment>
<feature type="domain" description="OTU" evidence="7">
    <location>
        <begin position="117"/>
        <end position="241"/>
    </location>
</feature>
<dbReference type="InterPro" id="IPR003323">
    <property type="entry name" value="OTU_dom"/>
</dbReference>
<dbReference type="CDD" id="cd17059">
    <property type="entry name" value="Ubl_OTU1"/>
    <property type="match status" value="1"/>
</dbReference>
<dbReference type="AlphaFoldDB" id="A0A8X6Q839"/>
<dbReference type="SUPFAM" id="SSF54001">
    <property type="entry name" value="Cysteine proteinases"/>
    <property type="match status" value="1"/>
</dbReference>
<dbReference type="InterPro" id="IPR013087">
    <property type="entry name" value="Znf_C2H2_type"/>
</dbReference>
<evidence type="ECO:0000256" key="4">
    <source>
        <dbReference type="ARBA" id="ARBA00022801"/>
    </source>
</evidence>
<protein>
    <recommendedName>
        <fullName evidence="6">Ubiquitin thioesterase OTU</fullName>
        <ecNumber evidence="6">3.4.19.12</ecNumber>
    </recommendedName>
</protein>
<dbReference type="EC" id="3.4.19.12" evidence="6"/>
<keyword evidence="5 6" id="KW-0788">Thiol protease</keyword>
<dbReference type="PROSITE" id="PS50802">
    <property type="entry name" value="OTU"/>
    <property type="match status" value="1"/>
</dbReference>
<dbReference type="Pfam" id="PF21403">
    <property type="entry name" value="OTU1_UBXL"/>
    <property type="match status" value="1"/>
</dbReference>
<name>A0A8X6Q839_NEPPI</name>
<dbReference type="Gene3D" id="3.10.20.90">
    <property type="entry name" value="Phosphatidylinositol 3-kinase Catalytic Subunit, Chain A, domain 1"/>
    <property type="match status" value="1"/>
</dbReference>
<keyword evidence="3 6" id="KW-0833">Ubl conjugation pathway</keyword>
<evidence type="ECO:0000256" key="5">
    <source>
        <dbReference type="ARBA" id="ARBA00022807"/>
    </source>
</evidence>
<keyword evidence="9" id="KW-1185">Reference proteome</keyword>
<dbReference type="PANTHER" id="PTHR13312:SF0">
    <property type="entry name" value="UBIQUITIN THIOESTERASE OTU1"/>
    <property type="match status" value="1"/>
</dbReference>
<evidence type="ECO:0000256" key="2">
    <source>
        <dbReference type="ARBA" id="ARBA00022670"/>
    </source>
</evidence>
<dbReference type="GO" id="GO:0005829">
    <property type="term" value="C:cytosol"/>
    <property type="evidence" value="ECO:0007669"/>
    <property type="project" value="TreeGrafter"/>
</dbReference>